<dbReference type="Proteomes" id="UP000198844">
    <property type="component" value="Unassembled WGS sequence"/>
</dbReference>
<feature type="chain" id="PRO_5011465322" evidence="1">
    <location>
        <begin position="24"/>
        <end position="394"/>
    </location>
</feature>
<sequence>MIPRNRFQTLILALLLLTGTAAAQQENADRSHPSSPLDDLLQANHLSALNAPDETSWLLFTYVATPTDGRDSHRSRFEHWASDHDTFNRHPQWPSDAGVMHPHVAVLQAEQARRLEAMPGAHPLVSAQNLEEVRRNRSTFDFIVNHQLYTQEGLAAAFAAGKPIVFPLDSIEVKGDWIPADSPGVDANRYHISVGADGKRYALASMHITTKLIPNWTWATFEHEDNAGRCDYIGCHDSFGAALPEVAPLSALGQRYPACRKSPALRTIFAKAGLDEAWQHYCLKGSQMDFTDSTGQPILLGNTIPEKGMVNTASCMTCHARAAFGKDGLKTSEDGSLDPAPVAACPTGAPCSPNGAPNPSWFWLRNVPVAIQTDFVWAIPYCAVPSGQETGRCG</sequence>
<organism evidence="2 3">
    <name type="scientific">Paraburkholderia aspalathi</name>
    <dbReference type="NCBI Taxonomy" id="1324617"/>
    <lineage>
        <taxon>Bacteria</taxon>
        <taxon>Pseudomonadati</taxon>
        <taxon>Pseudomonadota</taxon>
        <taxon>Betaproteobacteria</taxon>
        <taxon>Burkholderiales</taxon>
        <taxon>Burkholderiaceae</taxon>
        <taxon>Paraburkholderia</taxon>
    </lineage>
</organism>
<dbReference type="AlphaFoldDB" id="A0A1I7AD37"/>
<dbReference type="EMBL" id="FPBH01000003">
    <property type="protein sequence ID" value="SFT72798.1"/>
    <property type="molecule type" value="Genomic_DNA"/>
</dbReference>
<evidence type="ECO:0000256" key="1">
    <source>
        <dbReference type="SAM" id="SignalP"/>
    </source>
</evidence>
<name>A0A1I7AD37_9BURK</name>
<evidence type="ECO:0000313" key="3">
    <source>
        <dbReference type="Proteomes" id="UP000198844"/>
    </source>
</evidence>
<gene>
    <name evidence="2" type="ORF">SAMN05192563_1003278</name>
</gene>
<reference evidence="2 3" key="1">
    <citation type="submission" date="2016-10" db="EMBL/GenBank/DDBJ databases">
        <authorList>
            <person name="de Groot N.N."/>
        </authorList>
    </citation>
    <scope>NUCLEOTIDE SEQUENCE [LARGE SCALE GENOMIC DNA]</scope>
    <source>
        <strain evidence="2 3">LMG 27731</strain>
    </source>
</reference>
<proteinExistence type="predicted"/>
<feature type="signal peptide" evidence="1">
    <location>
        <begin position="1"/>
        <end position="23"/>
    </location>
</feature>
<evidence type="ECO:0000313" key="2">
    <source>
        <dbReference type="EMBL" id="SFT72798.1"/>
    </source>
</evidence>
<protein>
    <submittedName>
        <fullName evidence="2">Uncharacterized protein</fullName>
    </submittedName>
</protein>
<keyword evidence="1" id="KW-0732">Signal</keyword>
<accession>A0A1I7AD37</accession>